<gene>
    <name evidence="1" type="ORF">NK662_21075</name>
</gene>
<evidence type="ECO:0000313" key="2">
    <source>
        <dbReference type="Proteomes" id="UP001156102"/>
    </source>
</evidence>
<sequence>MGALRGFALDRSKQEKLLHPYMASYGHFDLYKVLSFCLEIESKLKLFVEKTLLE</sequence>
<name>A0AA41XDQ7_9BACI</name>
<comment type="caution">
    <text evidence="1">The sequence shown here is derived from an EMBL/GenBank/DDBJ whole genome shotgun (WGS) entry which is preliminary data.</text>
</comment>
<dbReference type="Proteomes" id="UP001156102">
    <property type="component" value="Unassembled WGS sequence"/>
</dbReference>
<dbReference type="RefSeq" id="WP_254760943.1">
    <property type="nucleotide sequence ID" value="NZ_JANCLT010000017.1"/>
</dbReference>
<dbReference type="AlphaFoldDB" id="A0AA41XDQ7"/>
<reference evidence="1" key="1">
    <citation type="submission" date="2022-07" db="EMBL/GenBank/DDBJ databases">
        <authorList>
            <person name="Li W.-J."/>
            <person name="Deng Q.-Q."/>
        </authorList>
    </citation>
    <scope>NUCLEOTIDE SEQUENCE</scope>
    <source>
        <strain evidence="1">SYSU M60031</strain>
    </source>
</reference>
<organism evidence="1 2">
    <name type="scientific">Ectobacillus ponti</name>
    <dbReference type="NCBI Taxonomy" id="2961894"/>
    <lineage>
        <taxon>Bacteria</taxon>
        <taxon>Bacillati</taxon>
        <taxon>Bacillota</taxon>
        <taxon>Bacilli</taxon>
        <taxon>Bacillales</taxon>
        <taxon>Bacillaceae</taxon>
        <taxon>Ectobacillus</taxon>
    </lineage>
</organism>
<proteinExistence type="predicted"/>
<protein>
    <submittedName>
        <fullName evidence="1">Uncharacterized protein</fullName>
    </submittedName>
</protein>
<evidence type="ECO:0000313" key="1">
    <source>
        <dbReference type="EMBL" id="MCP8971018.1"/>
    </source>
</evidence>
<keyword evidence="2" id="KW-1185">Reference proteome</keyword>
<accession>A0AA41XDQ7</accession>
<dbReference type="EMBL" id="JANCLT010000017">
    <property type="protein sequence ID" value="MCP8971018.1"/>
    <property type="molecule type" value="Genomic_DNA"/>
</dbReference>